<dbReference type="GO" id="GO:0003723">
    <property type="term" value="F:RNA binding"/>
    <property type="evidence" value="ECO:0007669"/>
    <property type="project" value="UniProtKB-UniRule"/>
</dbReference>
<dbReference type="PROSITE" id="PS51194">
    <property type="entry name" value="HELICASE_CTER"/>
    <property type="match status" value="1"/>
</dbReference>
<keyword evidence="2 6" id="KW-0378">Hydrolase</keyword>
<feature type="domain" description="Helicase C-terminal" evidence="10">
    <location>
        <begin position="369"/>
        <end position="531"/>
    </location>
</feature>
<protein>
    <recommendedName>
        <fullName evidence="7">ATP-dependent RNA helicase</fullName>
        <ecNumber evidence="7">3.6.4.13</ecNumber>
    </recommendedName>
</protein>
<evidence type="ECO:0000259" key="9">
    <source>
        <dbReference type="PROSITE" id="PS51192"/>
    </source>
</evidence>
<keyword evidence="12" id="KW-1185">Reference proteome</keyword>
<evidence type="ECO:0000313" key="11">
    <source>
        <dbReference type="EMBL" id="CAH1407095.1"/>
    </source>
</evidence>
<evidence type="ECO:0000256" key="8">
    <source>
        <dbReference type="SAM" id="MobiDB-lite"/>
    </source>
</evidence>
<evidence type="ECO:0000313" key="12">
    <source>
        <dbReference type="Proteomes" id="UP001152798"/>
    </source>
</evidence>
<organism evidence="11 12">
    <name type="scientific">Nezara viridula</name>
    <name type="common">Southern green stink bug</name>
    <name type="synonym">Cimex viridulus</name>
    <dbReference type="NCBI Taxonomy" id="85310"/>
    <lineage>
        <taxon>Eukaryota</taxon>
        <taxon>Metazoa</taxon>
        <taxon>Ecdysozoa</taxon>
        <taxon>Arthropoda</taxon>
        <taxon>Hexapoda</taxon>
        <taxon>Insecta</taxon>
        <taxon>Pterygota</taxon>
        <taxon>Neoptera</taxon>
        <taxon>Paraneoptera</taxon>
        <taxon>Hemiptera</taxon>
        <taxon>Heteroptera</taxon>
        <taxon>Panheteroptera</taxon>
        <taxon>Pentatomomorpha</taxon>
        <taxon>Pentatomoidea</taxon>
        <taxon>Pentatomidae</taxon>
        <taxon>Pentatominae</taxon>
        <taxon>Nezara</taxon>
    </lineage>
</organism>
<evidence type="ECO:0000256" key="2">
    <source>
        <dbReference type="ARBA" id="ARBA00022801"/>
    </source>
</evidence>
<name>A0A9P0MWP6_NEZVI</name>
<feature type="compositionally biased region" description="Basic and acidic residues" evidence="8">
    <location>
        <begin position="46"/>
        <end position="56"/>
    </location>
</feature>
<comment type="function">
    <text evidence="7">RNA helicase.</text>
</comment>
<comment type="similarity">
    <text evidence="6">Belongs to the DEAD box helicase family.</text>
</comment>
<dbReference type="EC" id="3.6.4.13" evidence="7"/>
<dbReference type="PROSITE" id="PS00039">
    <property type="entry name" value="DEAD_ATP_HELICASE"/>
    <property type="match status" value="1"/>
</dbReference>
<evidence type="ECO:0000256" key="3">
    <source>
        <dbReference type="ARBA" id="ARBA00022806"/>
    </source>
</evidence>
<evidence type="ECO:0000256" key="4">
    <source>
        <dbReference type="ARBA" id="ARBA00022840"/>
    </source>
</evidence>
<keyword evidence="5 7" id="KW-0694">RNA-binding</keyword>
<dbReference type="InterPro" id="IPR014001">
    <property type="entry name" value="Helicase_ATP-bd"/>
</dbReference>
<evidence type="ECO:0000256" key="1">
    <source>
        <dbReference type="ARBA" id="ARBA00022741"/>
    </source>
</evidence>
<dbReference type="AlphaFoldDB" id="A0A9P0MWP6"/>
<reference evidence="11" key="1">
    <citation type="submission" date="2022-01" db="EMBL/GenBank/DDBJ databases">
        <authorList>
            <person name="King R."/>
        </authorList>
    </citation>
    <scope>NUCLEOTIDE SEQUENCE</scope>
</reference>
<dbReference type="Pfam" id="PF00271">
    <property type="entry name" value="Helicase_C"/>
    <property type="match status" value="1"/>
</dbReference>
<keyword evidence="1 6" id="KW-0547">Nucleotide-binding</keyword>
<dbReference type="OrthoDB" id="3370at2759"/>
<evidence type="ECO:0000256" key="6">
    <source>
        <dbReference type="RuleBase" id="RU000492"/>
    </source>
</evidence>
<dbReference type="SMART" id="SM00487">
    <property type="entry name" value="DEXDc"/>
    <property type="match status" value="1"/>
</dbReference>
<comment type="catalytic activity">
    <reaction evidence="7">
        <text>ATP + H2O = ADP + phosphate + H(+)</text>
        <dbReference type="Rhea" id="RHEA:13065"/>
        <dbReference type="ChEBI" id="CHEBI:15377"/>
        <dbReference type="ChEBI" id="CHEBI:15378"/>
        <dbReference type="ChEBI" id="CHEBI:30616"/>
        <dbReference type="ChEBI" id="CHEBI:43474"/>
        <dbReference type="ChEBI" id="CHEBI:456216"/>
        <dbReference type="EC" id="3.6.4.13"/>
    </reaction>
</comment>
<dbReference type="Gene3D" id="3.40.50.300">
    <property type="entry name" value="P-loop containing nucleotide triphosphate hydrolases"/>
    <property type="match status" value="2"/>
</dbReference>
<dbReference type="PROSITE" id="PS51192">
    <property type="entry name" value="HELICASE_ATP_BIND_1"/>
    <property type="match status" value="1"/>
</dbReference>
<evidence type="ECO:0000256" key="5">
    <source>
        <dbReference type="ARBA" id="ARBA00022884"/>
    </source>
</evidence>
<evidence type="ECO:0000259" key="10">
    <source>
        <dbReference type="PROSITE" id="PS51194"/>
    </source>
</evidence>
<dbReference type="PANTHER" id="PTHR24031">
    <property type="entry name" value="RNA HELICASE"/>
    <property type="match status" value="1"/>
</dbReference>
<accession>A0A9P0MWP6</accession>
<dbReference type="GO" id="GO:0005524">
    <property type="term" value="F:ATP binding"/>
    <property type="evidence" value="ECO:0007669"/>
    <property type="project" value="UniProtKB-UniRule"/>
</dbReference>
<keyword evidence="3 6" id="KW-0347">Helicase</keyword>
<dbReference type="InterPro" id="IPR000629">
    <property type="entry name" value="RNA-helicase_DEAD-box_CS"/>
</dbReference>
<dbReference type="SUPFAM" id="SSF52540">
    <property type="entry name" value="P-loop containing nucleoside triphosphate hydrolases"/>
    <property type="match status" value="1"/>
</dbReference>
<dbReference type="Pfam" id="PF00270">
    <property type="entry name" value="DEAD"/>
    <property type="match status" value="1"/>
</dbReference>
<comment type="domain">
    <text evidence="7">The Q motif is unique to and characteristic of the DEAD box family of RNA helicases and controls ATP binding and hydrolysis.</text>
</comment>
<dbReference type="CDD" id="cd18787">
    <property type="entry name" value="SF2_C_DEAD"/>
    <property type="match status" value="1"/>
</dbReference>
<feature type="region of interest" description="Disordered" evidence="8">
    <location>
        <begin position="34"/>
        <end position="56"/>
    </location>
</feature>
<dbReference type="SMART" id="SM00490">
    <property type="entry name" value="HELICc"/>
    <property type="match status" value="1"/>
</dbReference>
<dbReference type="GO" id="GO:0016787">
    <property type="term" value="F:hydrolase activity"/>
    <property type="evidence" value="ECO:0007669"/>
    <property type="project" value="UniProtKB-KW"/>
</dbReference>
<dbReference type="Proteomes" id="UP001152798">
    <property type="component" value="Chromosome 7"/>
</dbReference>
<gene>
    <name evidence="11" type="ORF">NEZAVI_LOCUS14900</name>
</gene>
<evidence type="ECO:0000256" key="7">
    <source>
        <dbReference type="RuleBase" id="RU365068"/>
    </source>
</evidence>
<dbReference type="GO" id="GO:0003724">
    <property type="term" value="F:RNA helicase activity"/>
    <property type="evidence" value="ECO:0007669"/>
    <property type="project" value="UniProtKB-EC"/>
</dbReference>
<sequence>MLTLERSDGGIQKRVKNHKRKAFESLLEKVKKRKLLKTGEPEQDNEEQKEPENIEEKKESFTILGSYSTVRNTKVQHHLPDWLANPNQISADLDGEKCPVEEMKKFLSEKLLSTLKSNDVIVFFPVQKAVIPWLVNDISKFGLSNSSMMRPRDLCVSAPTGSGKTLAYVLPIVQSLHKRLVPKIRALVVVPVQELAIQVTNVFKTYCKGTGLKVESATGKTPLNIETTKLIKGYDLCDYESLVDILVTTPGRLVEHLENTKGFDLSYLRYLVMDEADRMIDNIQNNWLYHLDKHVNLEGHKSITQLSLRDLDQRKRHPQKLLFSATLSQDPELLKRLNLFQPILFSTVSQNNNSDKTEDYIGSFTTPSTLKEKYIIVEPTMKPLVLCELLKSTKKNMLCFTKSAIDAHKLSKLLSLMNPEIIVMEISSLLPADQREKILHDFSSGLVNVLVCSDVMARGVDISGVKYVVSYDPPKHIKSYIHRVGRTGRAGTKGKAITLLSSHQAPLFNQMLLDVNKNDVKQMAVDEQNLKEMMIKYKTALQELKVLLKQEETERFQEIKKEKSFSFKKKKIKRKKEKKKV</sequence>
<feature type="domain" description="Helicase ATP-binding" evidence="9">
    <location>
        <begin position="145"/>
        <end position="345"/>
    </location>
</feature>
<dbReference type="EMBL" id="OV725083">
    <property type="protein sequence ID" value="CAH1407095.1"/>
    <property type="molecule type" value="Genomic_DNA"/>
</dbReference>
<dbReference type="InterPro" id="IPR011545">
    <property type="entry name" value="DEAD/DEAH_box_helicase_dom"/>
</dbReference>
<dbReference type="InterPro" id="IPR001650">
    <property type="entry name" value="Helicase_C-like"/>
</dbReference>
<dbReference type="CDD" id="cd17956">
    <property type="entry name" value="DEADc_DDX51"/>
    <property type="match status" value="1"/>
</dbReference>
<proteinExistence type="inferred from homology"/>
<dbReference type="InterPro" id="IPR027417">
    <property type="entry name" value="P-loop_NTPase"/>
</dbReference>
<keyword evidence="4 6" id="KW-0067">ATP-binding</keyword>